<keyword evidence="6 9" id="KW-1133">Transmembrane helix</keyword>
<evidence type="ECO:0000256" key="5">
    <source>
        <dbReference type="ARBA" id="ARBA00022970"/>
    </source>
</evidence>
<feature type="transmembrane region" description="Helical" evidence="9">
    <location>
        <begin position="297"/>
        <end position="317"/>
    </location>
</feature>
<feature type="transmembrane region" description="Helical" evidence="9">
    <location>
        <begin position="179"/>
        <end position="198"/>
    </location>
</feature>
<name>A0AAD1UD00_EUPCR</name>
<dbReference type="Pfam" id="PF01490">
    <property type="entry name" value="Aa_trans"/>
    <property type="match status" value="1"/>
</dbReference>
<dbReference type="GO" id="GO:0015179">
    <property type="term" value="F:L-amino acid transmembrane transporter activity"/>
    <property type="evidence" value="ECO:0007669"/>
    <property type="project" value="TreeGrafter"/>
</dbReference>
<protein>
    <recommendedName>
        <fullName evidence="10">Amino acid transporter transmembrane domain-containing protein</fullName>
    </recommendedName>
</protein>
<feature type="domain" description="Amino acid transporter transmembrane" evidence="10">
    <location>
        <begin position="38"/>
        <end position="490"/>
    </location>
</feature>
<evidence type="ECO:0000256" key="6">
    <source>
        <dbReference type="ARBA" id="ARBA00022989"/>
    </source>
</evidence>
<evidence type="ECO:0000256" key="1">
    <source>
        <dbReference type="ARBA" id="ARBA00004141"/>
    </source>
</evidence>
<evidence type="ECO:0000256" key="2">
    <source>
        <dbReference type="ARBA" id="ARBA00008066"/>
    </source>
</evidence>
<feature type="compositionally biased region" description="Low complexity" evidence="8">
    <location>
        <begin position="1"/>
        <end position="14"/>
    </location>
</feature>
<evidence type="ECO:0000313" key="12">
    <source>
        <dbReference type="Proteomes" id="UP001295684"/>
    </source>
</evidence>
<organism evidence="11 12">
    <name type="scientific">Euplotes crassus</name>
    <dbReference type="NCBI Taxonomy" id="5936"/>
    <lineage>
        <taxon>Eukaryota</taxon>
        <taxon>Sar</taxon>
        <taxon>Alveolata</taxon>
        <taxon>Ciliophora</taxon>
        <taxon>Intramacronucleata</taxon>
        <taxon>Spirotrichea</taxon>
        <taxon>Hypotrichia</taxon>
        <taxon>Euplotida</taxon>
        <taxon>Euplotidae</taxon>
        <taxon>Moneuplotes</taxon>
    </lineage>
</organism>
<evidence type="ECO:0000259" key="10">
    <source>
        <dbReference type="Pfam" id="PF01490"/>
    </source>
</evidence>
<reference evidence="11" key="1">
    <citation type="submission" date="2023-07" db="EMBL/GenBank/DDBJ databases">
        <authorList>
            <consortium name="AG Swart"/>
            <person name="Singh M."/>
            <person name="Singh A."/>
            <person name="Seah K."/>
            <person name="Emmerich C."/>
        </authorList>
    </citation>
    <scope>NUCLEOTIDE SEQUENCE</scope>
    <source>
        <strain evidence="11">DP1</strain>
    </source>
</reference>
<comment type="similarity">
    <text evidence="2">Belongs to the amino acid/polyamine transporter 2 family.</text>
</comment>
<comment type="caution">
    <text evidence="11">The sequence shown here is derived from an EMBL/GenBank/DDBJ whole genome shotgun (WGS) entry which is preliminary data.</text>
</comment>
<comment type="subcellular location">
    <subcellularLocation>
        <location evidence="1">Membrane</location>
        <topology evidence="1">Multi-pass membrane protein</topology>
    </subcellularLocation>
</comment>
<feature type="transmembrane region" description="Helical" evidence="9">
    <location>
        <begin position="431"/>
        <end position="456"/>
    </location>
</feature>
<keyword evidence="12" id="KW-1185">Reference proteome</keyword>
<evidence type="ECO:0000256" key="8">
    <source>
        <dbReference type="SAM" id="MobiDB-lite"/>
    </source>
</evidence>
<accession>A0AAD1UD00</accession>
<feature type="transmembrane region" description="Helical" evidence="9">
    <location>
        <begin position="406"/>
        <end position="425"/>
    </location>
</feature>
<feature type="transmembrane region" description="Helical" evidence="9">
    <location>
        <begin position="259"/>
        <end position="277"/>
    </location>
</feature>
<dbReference type="GO" id="GO:0016020">
    <property type="term" value="C:membrane"/>
    <property type="evidence" value="ECO:0007669"/>
    <property type="project" value="UniProtKB-SubCell"/>
</dbReference>
<feature type="transmembrane region" description="Helical" evidence="9">
    <location>
        <begin position="61"/>
        <end position="83"/>
    </location>
</feature>
<dbReference type="AlphaFoldDB" id="A0AAD1UD00"/>
<dbReference type="PANTHER" id="PTHR22950">
    <property type="entry name" value="AMINO ACID TRANSPORTER"/>
    <property type="match status" value="1"/>
</dbReference>
<keyword evidence="7 9" id="KW-0472">Membrane</keyword>
<evidence type="ECO:0000256" key="9">
    <source>
        <dbReference type="SAM" id="Phobius"/>
    </source>
</evidence>
<gene>
    <name evidence="11" type="ORF">ECRASSUSDP1_LOCUS8184</name>
</gene>
<feature type="transmembrane region" description="Helical" evidence="9">
    <location>
        <begin position="476"/>
        <end position="497"/>
    </location>
</feature>
<evidence type="ECO:0000256" key="4">
    <source>
        <dbReference type="ARBA" id="ARBA00022692"/>
    </source>
</evidence>
<dbReference type="PANTHER" id="PTHR22950:SF458">
    <property type="entry name" value="SODIUM-COUPLED NEUTRAL AMINO ACID TRANSPORTER 11-RELATED"/>
    <property type="match status" value="1"/>
</dbReference>
<feature type="transmembrane region" description="Helical" evidence="9">
    <location>
        <begin position="148"/>
        <end position="167"/>
    </location>
</feature>
<keyword evidence="3" id="KW-0813">Transport</keyword>
<feature type="transmembrane region" description="Helical" evidence="9">
    <location>
        <begin position="33"/>
        <end position="55"/>
    </location>
</feature>
<evidence type="ECO:0000313" key="11">
    <source>
        <dbReference type="EMBL" id="CAI2366908.1"/>
    </source>
</evidence>
<sequence length="498" mass="56080">MVNNQNSVSSSPPQTVEGSPKEEKVEKKSGMGLIFFTLTLISIRVSGGIVGISYAAEHIGFLLTFILQTMYLPLGVLSCWMFLKAKDITGRASLSDLGIYSYGRTGIYLFNFLIALGNLGFIIIFLIVFGDVSANLLERLGVDRNSFLASRLCTQGFICIVLLYFVLKKEMHSLRYFGFMQICICMIFLIIFLIHSIVRDNPPTGKVDILKTRFNIRFFAVLPTLFTSHGFQSAYFTAFSSLKNKTNRNGILGDLFGRITLYIVFNITIFIAAALYGDEIEKNLLKSNATEEGILPALMEFAFVLIPTLTIPGIFFVGKEGALIIFDEITRKSYSKQNFKESQKHSKSAKVHDIENLENFGERRNQVDNIHQENNLDLHPNLKGIQELNNAKTINPKEYLNMKPGYYYLVTIICYLSVLILSVTVQDVTFFFGVVGSTLGSFSMWIGPGSFFIMAVHKEKYKLDSKLDKLTYACSYFYVIFGLMCLFGLNTCVILNII</sequence>
<proteinExistence type="inferred from homology"/>
<evidence type="ECO:0000256" key="3">
    <source>
        <dbReference type="ARBA" id="ARBA00022448"/>
    </source>
</evidence>
<keyword evidence="5" id="KW-0029">Amino-acid transport</keyword>
<feature type="region of interest" description="Disordered" evidence="8">
    <location>
        <begin position="1"/>
        <end position="23"/>
    </location>
</feature>
<feature type="transmembrane region" description="Helical" evidence="9">
    <location>
        <begin position="107"/>
        <end position="128"/>
    </location>
</feature>
<evidence type="ECO:0000256" key="7">
    <source>
        <dbReference type="ARBA" id="ARBA00023136"/>
    </source>
</evidence>
<feature type="transmembrane region" description="Helical" evidence="9">
    <location>
        <begin position="218"/>
        <end position="238"/>
    </location>
</feature>
<dbReference type="Proteomes" id="UP001295684">
    <property type="component" value="Unassembled WGS sequence"/>
</dbReference>
<dbReference type="InterPro" id="IPR013057">
    <property type="entry name" value="AA_transpt_TM"/>
</dbReference>
<dbReference type="EMBL" id="CAMPGE010007991">
    <property type="protein sequence ID" value="CAI2366908.1"/>
    <property type="molecule type" value="Genomic_DNA"/>
</dbReference>
<keyword evidence="4 9" id="KW-0812">Transmembrane</keyword>